<reference evidence="1" key="1">
    <citation type="submission" date="2022-07" db="EMBL/GenBank/DDBJ databases">
        <title>Genome Sequence of Phlebia brevispora.</title>
        <authorList>
            <person name="Buettner E."/>
        </authorList>
    </citation>
    <scope>NUCLEOTIDE SEQUENCE</scope>
    <source>
        <strain evidence="1">MPL23</strain>
    </source>
</reference>
<dbReference type="EMBL" id="JANHOG010000004">
    <property type="protein sequence ID" value="KAJ3559911.1"/>
    <property type="molecule type" value="Genomic_DNA"/>
</dbReference>
<accession>A0ACC1TG62</accession>
<organism evidence="1 2">
    <name type="scientific">Phlebia brevispora</name>
    <dbReference type="NCBI Taxonomy" id="194682"/>
    <lineage>
        <taxon>Eukaryota</taxon>
        <taxon>Fungi</taxon>
        <taxon>Dikarya</taxon>
        <taxon>Basidiomycota</taxon>
        <taxon>Agaricomycotina</taxon>
        <taxon>Agaricomycetes</taxon>
        <taxon>Polyporales</taxon>
        <taxon>Meruliaceae</taxon>
        <taxon>Phlebia</taxon>
    </lineage>
</organism>
<gene>
    <name evidence="1" type="ORF">NM688_g60</name>
</gene>
<evidence type="ECO:0000313" key="1">
    <source>
        <dbReference type="EMBL" id="KAJ3559911.1"/>
    </source>
</evidence>
<name>A0ACC1TG62_9APHY</name>
<proteinExistence type="predicted"/>
<protein>
    <submittedName>
        <fullName evidence="1">Uncharacterized protein</fullName>
    </submittedName>
</protein>
<comment type="caution">
    <text evidence="1">The sequence shown here is derived from an EMBL/GenBank/DDBJ whole genome shotgun (WGS) entry which is preliminary data.</text>
</comment>
<keyword evidence="2" id="KW-1185">Reference proteome</keyword>
<sequence length="285" mass="32494">MLTLAIHIDDCAMTGNNQGLINEHCKCLNHRYQLTHFGPIRWLLGIKVNHDFVTHTIALSQVNYINTLLKRFGLVDANATLVPMDPSASYFRNQCSTNSQEIARMRRIPYREIISSLMYISIATRPDISFTVSTLSQFLDNPGKIHWEATKYSFLIDDSAISWSLCKQELITLSTAESEYVAATHTAKEAIWLRCFIIKVFRPVDKPTRLYSDNQSAIAMATNSNYYACTKYIDIRYHFIRFVTEDGTIELVYCPIDDMAVDTLTQALALTKARHFATALRLCIT</sequence>
<dbReference type="Proteomes" id="UP001148662">
    <property type="component" value="Unassembled WGS sequence"/>
</dbReference>
<evidence type="ECO:0000313" key="2">
    <source>
        <dbReference type="Proteomes" id="UP001148662"/>
    </source>
</evidence>